<dbReference type="Proteomes" id="UP000823201">
    <property type="component" value="Unassembled WGS sequence"/>
</dbReference>
<dbReference type="PROSITE" id="PS51833">
    <property type="entry name" value="HDOD"/>
    <property type="match status" value="1"/>
</dbReference>
<dbReference type="InterPro" id="IPR014408">
    <property type="entry name" value="dGMP_Pdiesterase_EAL/HD-GYP"/>
</dbReference>
<evidence type="ECO:0000259" key="1">
    <source>
        <dbReference type="PROSITE" id="PS50883"/>
    </source>
</evidence>
<dbReference type="InterPro" id="IPR035919">
    <property type="entry name" value="EAL_sf"/>
</dbReference>
<dbReference type="InterPro" id="IPR013976">
    <property type="entry name" value="HDOD"/>
</dbReference>
<dbReference type="EMBL" id="JAFBEV010000018">
    <property type="protein sequence ID" value="MBM7658483.1"/>
    <property type="molecule type" value="Genomic_DNA"/>
</dbReference>
<evidence type="ECO:0000313" key="3">
    <source>
        <dbReference type="EMBL" id="MBM7658483.1"/>
    </source>
</evidence>
<dbReference type="PIRSF" id="PIRSF003180">
    <property type="entry name" value="DiGMPpdiest_YuxH"/>
    <property type="match status" value="1"/>
</dbReference>
<dbReference type="InterPro" id="IPR052340">
    <property type="entry name" value="RNase_Y/CdgJ"/>
</dbReference>
<dbReference type="SUPFAM" id="SSF109604">
    <property type="entry name" value="HD-domain/PDEase-like"/>
    <property type="match status" value="1"/>
</dbReference>
<dbReference type="Pfam" id="PF08668">
    <property type="entry name" value="HDOD"/>
    <property type="match status" value="1"/>
</dbReference>
<feature type="domain" description="EAL" evidence="1">
    <location>
        <begin position="1"/>
        <end position="208"/>
    </location>
</feature>
<accession>A0ABS2Q9S7</accession>
<name>A0ABS2Q9S7_9BACL</name>
<dbReference type="PANTHER" id="PTHR33525:SF4">
    <property type="entry name" value="CYCLIC DI-GMP PHOSPHODIESTERASE CDGJ"/>
    <property type="match status" value="1"/>
</dbReference>
<dbReference type="RefSeq" id="WP_239530232.1">
    <property type="nucleotide sequence ID" value="NZ_CBCRXA010000017.1"/>
</dbReference>
<gene>
    <name evidence="3" type="ORF">JOC27_001936</name>
</gene>
<protein>
    <submittedName>
        <fullName evidence="3">EAL and modified HD-GYP domain-containing signal transduction protein</fullName>
    </submittedName>
</protein>
<evidence type="ECO:0000313" key="4">
    <source>
        <dbReference type="Proteomes" id="UP000823201"/>
    </source>
</evidence>
<dbReference type="PROSITE" id="PS50883">
    <property type="entry name" value="EAL"/>
    <property type="match status" value="1"/>
</dbReference>
<sequence>MNRLEVYVARQPIFDREMNLYGYELLYRKSENNFFEGIDDDRATAAVLANSVLVMNFNHLIDRTRGFINFPQNFLTHELPRLLPPQKVVVEILETVAVTKEVIAACKMLKSYGYTLALDDFTLHPDYFTSGLIDLVDIIKIEYPRISLSDQQALIQRYQSRILFLAEKIESAEDYEQARTMGYKLFQGYFFSKPMILNRTDIPTLNESILKSLRELKRKEPDFYKMSKWLAGDVGLSYKIIRLSNLAGYGSILPIRSIRQALARIGISDLRQWMNVMLLQDLKSAENNELIKMSTIRGKMLAQLAHECGQEKREPVFLITGLFSSLDDLLNDSMAHIVQKLSLTDEVSRALLGEKNDLRMHLDALLSFERADWPSLGRYLNESEIPFERYMQIYLNALNWQQTLSF</sequence>
<dbReference type="SUPFAM" id="SSF141868">
    <property type="entry name" value="EAL domain-like"/>
    <property type="match status" value="1"/>
</dbReference>
<dbReference type="Pfam" id="PF00563">
    <property type="entry name" value="EAL"/>
    <property type="match status" value="1"/>
</dbReference>
<proteinExistence type="predicted"/>
<dbReference type="Gene3D" id="3.20.20.450">
    <property type="entry name" value="EAL domain"/>
    <property type="match status" value="1"/>
</dbReference>
<organism evidence="3 4">
    <name type="scientific">Sporolactobacillus spathodeae</name>
    <dbReference type="NCBI Taxonomy" id="1465502"/>
    <lineage>
        <taxon>Bacteria</taxon>
        <taxon>Bacillati</taxon>
        <taxon>Bacillota</taxon>
        <taxon>Bacilli</taxon>
        <taxon>Bacillales</taxon>
        <taxon>Sporolactobacillaceae</taxon>
        <taxon>Sporolactobacillus</taxon>
    </lineage>
</organism>
<dbReference type="SMART" id="SM00052">
    <property type="entry name" value="EAL"/>
    <property type="match status" value="1"/>
</dbReference>
<reference evidence="3 4" key="1">
    <citation type="submission" date="2021-01" db="EMBL/GenBank/DDBJ databases">
        <title>Genomic Encyclopedia of Type Strains, Phase IV (KMG-IV): sequencing the most valuable type-strain genomes for metagenomic binning, comparative biology and taxonomic classification.</title>
        <authorList>
            <person name="Goeker M."/>
        </authorList>
    </citation>
    <scope>NUCLEOTIDE SEQUENCE [LARGE SCALE GENOMIC DNA]</scope>
    <source>
        <strain evidence="3 4">DSM 100968</strain>
    </source>
</reference>
<evidence type="ECO:0000259" key="2">
    <source>
        <dbReference type="PROSITE" id="PS51833"/>
    </source>
</evidence>
<keyword evidence="4" id="KW-1185">Reference proteome</keyword>
<feature type="domain" description="HDOD" evidence="2">
    <location>
        <begin position="202"/>
        <end position="389"/>
    </location>
</feature>
<comment type="caution">
    <text evidence="3">The sequence shown here is derived from an EMBL/GenBank/DDBJ whole genome shotgun (WGS) entry which is preliminary data.</text>
</comment>
<dbReference type="InterPro" id="IPR001633">
    <property type="entry name" value="EAL_dom"/>
</dbReference>
<dbReference type="Gene3D" id="1.10.3210.10">
    <property type="entry name" value="Hypothetical protein af1432"/>
    <property type="match status" value="1"/>
</dbReference>
<dbReference type="PANTHER" id="PTHR33525">
    <property type="match status" value="1"/>
</dbReference>